<name>A0A1I8QB90_STOCA</name>
<dbReference type="EnsemblMetazoa" id="SCAU015574-RA">
    <property type="protein sequence ID" value="SCAU015574-PA"/>
    <property type="gene ID" value="SCAU015574"/>
</dbReference>
<sequence>MLSSQMSWVFGALLLFAAANLTQAVNERHDLSVITDLIDMMVEQLEILKCMTRSCDPLALEKMIEIEDGVERDLKAQSSLPETHEYESEKVDKAIKLSVAKYLEVEPKCQDTSYSCPNPIIKELPKYFTNYVNAVQEIIMYGRKCVNLNNIEQAINVLGESVELVEGYHNHAGNYMQRVLPSCVHCSNGFRQLCDEAAIN</sequence>
<dbReference type="VEuPathDB" id="VectorBase:SCAU015574"/>
<evidence type="ECO:0000313" key="2">
    <source>
        <dbReference type="EnsemblMetazoa" id="SCAU015574-PA"/>
    </source>
</evidence>
<accession>A0A1I8QB90</accession>
<proteinExistence type="predicted"/>
<evidence type="ECO:0008006" key="4">
    <source>
        <dbReference type="Google" id="ProtNLM"/>
    </source>
</evidence>
<reference evidence="2" key="1">
    <citation type="submission" date="2020-05" db="UniProtKB">
        <authorList>
            <consortium name="EnsemblMetazoa"/>
        </authorList>
    </citation>
    <scope>IDENTIFICATION</scope>
    <source>
        <strain evidence="2">USDA</strain>
    </source>
</reference>
<keyword evidence="1" id="KW-0732">Signal</keyword>
<keyword evidence="3" id="KW-1185">Reference proteome</keyword>
<gene>
    <name evidence="2" type="primary">106082866</name>
</gene>
<evidence type="ECO:0000256" key="1">
    <source>
        <dbReference type="SAM" id="SignalP"/>
    </source>
</evidence>
<evidence type="ECO:0000313" key="3">
    <source>
        <dbReference type="Proteomes" id="UP000095300"/>
    </source>
</evidence>
<protein>
    <recommendedName>
        <fullName evidence="4">Protein TsetseEP domain-containing protein</fullName>
    </recommendedName>
</protein>
<organism evidence="2 3">
    <name type="scientific">Stomoxys calcitrans</name>
    <name type="common">Stable fly</name>
    <name type="synonym">Conops calcitrans</name>
    <dbReference type="NCBI Taxonomy" id="35570"/>
    <lineage>
        <taxon>Eukaryota</taxon>
        <taxon>Metazoa</taxon>
        <taxon>Ecdysozoa</taxon>
        <taxon>Arthropoda</taxon>
        <taxon>Hexapoda</taxon>
        <taxon>Insecta</taxon>
        <taxon>Pterygota</taxon>
        <taxon>Neoptera</taxon>
        <taxon>Endopterygota</taxon>
        <taxon>Diptera</taxon>
        <taxon>Brachycera</taxon>
        <taxon>Muscomorpha</taxon>
        <taxon>Muscoidea</taxon>
        <taxon>Muscidae</taxon>
        <taxon>Stomoxys</taxon>
    </lineage>
</organism>
<feature type="signal peptide" evidence="1">
    <location>
        <begin position="1"/>
        <end position="24"/>
    </location>
</feature>
<dbReference type="KEGG" id="scac:106082866"/>
<dbReference type="Proteomes" id="UP000095300">
    <property type="component" value="Unassembled WGS sequence"/>
</dbReference>
<feature type="chain" id="PRO_5009328080" description="Protein TsetseEP domain-containing protein" evidence="1">
    <location>
        <begin position="25"/>
        <end position="200"/>
    </location>
</feature>
<dbReference type="AlphaFoldDB" id="A0A1I8QB90"/>